<protein>
    <submittedName>
        <fullName evidence="1">Uncharacterized protein</fullName>
    </submittedName>
</protein>
<dbReference type="Proteomes" id="UP001483337">
    <property type="component" value="Chromosome"/>
</dbReference>
<reference evidence="1 2" key="1">
    <citation type="submission" date="2024-04" db="EMBL/GenBank/DDBJ databases">
        <title>Okeanomitos corallinicola gen. &amp; sp. nov. (Nostocales, Cyanobacteria), a new toxic marine heterocyst-forming cyanobacterium from a coral reef.</title>
        <authorList>
            <person name="Li H."/>
            <person name="Li R."/>
            <person name="Kang J."/>
            <person name="Hii K.S."/>
            <person name="Mohamed H.F."/>
            <person name="Xu X."/>
            <person name="Luo Z."/>
        </authorList>
    </citation>
    <scope>NUCLEOTIDE SEQUENCE [LARGE SCALE GENOMIC DNA]</scope>
    <source>
        <strain evidence="1 2">TIOX110</strain>
    </source>
</reference>
<accession>A0ABZ2UY21</accession>
<dbReference type="RefSeq" id="WP_353933247.1">
    <property type="nucleotide sequence ID" value="NZ_CP150886.1"/>
</dbReference>
<dbReference type="EMBL" id="CP150886">
    <property type="protein sequence ID" value="WZB90347.1"/>
    <property type="molecule type" value="Genomic_DNA"/>
</dbReference>
<evidence type="ECO:0000313" key="2">
    <source>
        <dbReference type="Proteomes" id="UP001483337"/>
    </source>
</evidence>
<keyword evidence="2" id="KW-1185">Reference proteome</keyword>
<sequence length="66" mass="7925">MNYPNDLQVESSPYSTLRERDWEVLNSLFDRDDGDEIEAEIKSKLVWLGPEPCWEDNPFEFLREFL</sequence>
<gene>
    <name evidence="1" type="ORF">WJM97_00215</name>
</gene>
<evidence type="ECO:0000313" key="1">
    <source>
        <dbReference type="EMBL" id="WZB90347.1"/>
    </source>
</evidence>
<proteinExistence type="predicted"/>
<organism evidence="1 2">
    <name type="scientific">Okeanomitos corallinicola TIOX110</name>
    <dbReference type="NCBI Taxonomy" id="3133117"/>
    <lineage>
        <taxon>Bacteria</taxon>
        <taxon>Bacillati</taxon>
        <taxon>Cyanobacteriota</taxon>
        <taxon>Cyanophyceae</taxon>
        <taxon>Nostocales</taxon>
        <taxon>Aphanizomenonaceae</taxon>
        <taxon>Okeanomitos</taxon>
    </lineage>
</organism>
<name>A0ABZ2UY21_9CYAN</name>